<comment type="subcellular location">
    <subcellularLocation>
        <location evidence="6">Cytoplasm</location>
    </subcellularLocation>
</comment>
<keyword evidence="2 6" id="KW-0698">rRNA processing</keyword>
<proteinExistence type="inferred from homology"/>
<feature type="domain" description="Tetrapyrrole methylase" evidence="7">
    <location>
        <begin position="21"/>
        <end position="220"/>
    </location>
</feature>
<evidence type="ECO:0000259" key="7">
    <source>
        <dbReference type="Pfam" id="PF00590"/>
    </source>
</evidence>
<keyword evidence="1 6" id="KW-0963">Cytoplasm</keyword>
<evidence type="ECO:0000313" key="9">
    <source>
        <dbReference type="Proteomes" id="UP001154240"/>
    </source>
</evidence>
<reference evidence="8" key="1">
    <citation type="journal article" date="2022" name="bioRxiv">
        <title>Thiovibrio frasassiensisgen. nov., sp. nov., an autotrophic, elemental sulfur disproportionating bacterium isolated from sulfidic karst sediment, and proposal of Thiovibrionaceae fam. nov.</title>
        <authorList>
            <person name="Aronson H."/>
            <person name="Thomas C."/>
            <person name="Bhattacharyya M."/>
            <person name="Eckstein S."/>
            <person name="Jensen S."/>
            <person name="Barco R."/>
            <person name="Macalady J."/>
            <person name="Amend J."/>
        </authorList>
    </citation>
    <scope>NUCLEOTIDE SEQUENCE</scope>
    <source>
        <strain evidence="8">RS19-109</strain>
    </source>
</reference>
<dbReference type="FunFam" id="3.40.1010.10:FF:000002">
    <property type="entry name" value="Ribosomal RNA small subunit methyltransferase I"/>
    <property type="match status" value="1"/>
</dbReference>
<dbReference type="AlphaFoldDB" id="A0A9X4RNB0"/>
<keyword evidence="3 6" id="KW-0489">Methyltransferase</keyword>
<dbReference type="Gene3D" id="3.40.1010.10">
    <property type="entry name" value="Cobalt-precorrin-4 Transmethylase, Domain 1"/>
    <property type="match status" value="1"/>
</dbReference>
<sequence>MKQVKGKEPQAKAASPSKGGTLFVVATPIGNLEDITLRALRILKEVDLIAAEDTRHTRKLLTHFDIHTPLLSYYKENEASRSQEIVARLLSGAQVALVSDAGTPGISDPGGILVKSAHEQGVSVVPIPGVSALATILSVAGLTEPSHLFLAFLPSKGSERRKLLRGLKNEVHPIVFYESPRRITASLGDCLGELGERRALIGRELTKIHEEIVSAPLSDLLADFKGRESIKGEFVVLIEGLRATGTQRPDNLDDLLRWYRAQDGVSLKDAVANIAKDLDLSRSEVYQKALAVWKEQG</sequence>
<evidence type="ECO:0000256" key="3">
    <source>
        <dbReference type="ARBA" id="ARBA00022603"/>
    </source>
</evidence>
<dbReference type="InterPro" id="IPR014777">
    <property type="entry name" value="4pyrrole_Mease_sub1"/>
</dbReference>
<protein>
    <recommendedName>
        <fullName evidence="6">Ribosomal RNA small subunit methyltransferase I</fullName>
        <ecNumber evidence="6">2.1.1.198</ecNumber>
    </recommendedName>
    <alternativeName>
        <fullName evidence="6">16S rRNA 2'-O-ribose C1402 methyltransferase</fullName>
    </alternativeName>
    <alternativeName>
        <fullName evidence="6">rRNA (cytidine-2'-O-)-methyltransferase RsmI</fullName>
    </alternativeName>
</protein>
<evidence type="ECO:0000256" key="5">
    <source>
        <dbReference type="ARBA" id="ARBA00022691"/>
    </source>
</evidence>
<keyword evidence="5 6" id="KW-0949">S-adenosyl-L-methionine</keyword>
<dbReference type="PANTHER" id="PTHR46111">
    <property type="entry name" value="RIBOSOMAL RNA SMALL SUBUNIT METHYLTRANSFERASE I"/>
    <property type="match status" value="1"/>
</dbReference>
<keyword evidence="9" id="KW-1185">Reference proteome</keyword>
<dbReference type="Gene3D" id="3.30.950.10">
    <property type="entry name" value="Methyltransferase, Cobalt-precorrin-4 Transmethylase, Domain 2"/>
    <property type="match status" value="1"/>
</dbReference>
<comment type="catalytic activity">
    <reaction evidence="6">
        <text>cytidine(1402) in 16S rRNA + S-adenosyl-L-methionine = 2'-O-methylcytidine(1402) in 16S rRNA + S-adenosyl-L-homocysteine + H(+)</text>
        <dbReference type="Rhea" id="RHEA:42924"/>
        <dbReference type="Rhea" id="RHEA-COMP:10285"/>
        <dbReference type="Rhea" id="RHEA-COMP:10286"/>
        <dbReference type="ChEBI" id="CHEBI:15378"/>
        <dbReference type="ChEBI" id="CHEBI:57856"/>
        <dbReference type="ChEBI" id="CHEBI:59789"/>
        <dbReference type="ChEBI" id="CHEBI:74495"/>
        <dbReference type="ChEBI" id="CHEBI:82748"/>
        <dbReference type="EC" id="2.1.1.198"/>
    </reaction>
</comment>
<evidence type="ECO:0000256" key="1">
    <source>
        <dbReference type="ARBA" id="ARBA00022490"/>
    </source>
</evidence>
<comment type="similarity">
    <text evidence="6">Belongs to the methyltransferase superfamily. RsmI family.</text>
</comment>
<name>A0A9X4RNB0_9BACT</name>
<dbReference type="PROSITE" id="PS01296">
    <property type="entry name" value="RSMI"/>
    <property type="match status" value="1"/>
</dbReference>
<dbReference type="InterPro" id="IPR014776">
    <property type="entry name" value="4pyrrole_Mease_sub2"/>
</dbReference>
<evidence type="ECO:0000256" key="2">
    <source>
        <dbReference type="ARBA" id="ARBA00022552"/>
    </source>
</evidence>
<dbReference type="InterPro" id="IPR000878">
    <property type="entry name" value="4pyrrol_Mease"/>
</dbReference>
<dbReference type="EMBL" id="JAPHEH010000001">
    <property type="protein sequence ID" value="MDG4477065.1"/>
    <property type="molecule type" value="Genomic_DNA"/>
</dbReference>
<dbReference type="InterPro" id="IPR018063">
    <property type="entry name" value="SAM_MeTrfase_RsmI_CS"/>
</dbReference>
<accession>A0A9X4RNB0</accession>
<dbReference type="CDD" id="cd11648">
    <property type="entry name" value="RsmI"/>
    <property type="match status" value="1"/>
</dbReference>
<evidence type="ECO:0000313" key="8">
    <source>
        <dbReference type="EMBL" id="MDG4477065.1"/>
    </source>
</evidence>
<dbReference type="RefSeq" id="WP_307634030.1">
    <property type="nucleotide sequence ID" value="NZ_JAPHEH010000001.1"/>
</dbReference>
<dbReference type="InterPro" id="IPR035996">
    <property type="entry name" value="4pyrrol_Methylase_sf"/>
</dbReference>
<dbReference type="PIRSF" id="PIRSF005917">
    <property type="entry name" value="MTase_YraL"/>
    <property type="match status" value="1"/>
</dbReference>
<dbReference type="Proteomes" id="UP001154240">
    <property type="component" value="Unassembled WGS sequence"/>
</dbReference>
<gene>
    <name evidence="6 8" type="primary">rsmI</name>
    <name evidence="8" type="ORF">OLX77_12965</name>
</gene>
<dbReference type="SUPFAM" id="SSF53790">
    <property type="entry name" value="Tetrapyrrole methylase"/>
    <property type="match status" value="1"/>
</dbReference>
<dbReference type="GO" id="GO:0005737">
    <property type="term" value="C:cytoplasm"/>
    <property type="evidence" value="ECO:0007669"/>
    <property type="project" value="UniProtKB-SubCell"/>
</dbReference>
<dbReference type="Pfam" id="PF00590">
    <property type="entry name" value="TP_methylase"/>
    <property type="match status" value="1"/>
</dbReference>
<dbReference type="InterPro" id="IPR008189">
    <property type="entry name" value="rRNA_ssu_MeTfrase_I"/>
</dbReference>
<keyword evidence="4 6" id="KW-0808">Transferase</keyword>
<dbReference type="NCBIfam" id="TIGR00096">
    <property type="entry name" value="16S rRNA (cytidine(1402)-2'-O)-methyltransferase"/>
    <property type="match status" value="1"/>
</dbReference>
<evidence type="ECO:0000256" key="6">
    <source>
        <dbReference type="HAMAP-Rule" id="MF_01877"/>
    </source>
</evidence>
<dbReference type="HAMAP" id="MF_01877">
    <property type="entry name" value="16SrRNA_methyltr_I"/>
    <property type="match status" value="1"/>
</dbReference>
<dbReference type="GO" id="GO:0070677">
    <property type="term" value="F:rRNA (cytosine-2'-O-)-methyltransferase activity"/>
    <property type="evidence" value="ECO:0007669"/>
    <property type="project" value="UniProtKB-UniRule"/>
</dbReference>
<comment type="function">
    <text evidence="6">Catalyzes the 2'-O-methylation of the ribose of cytidine 1402 (C1402) in 16S rRNA.</text>
</comment>
<organism evidence="8 9">
    <name type="scientific">Thiovibrio frasassiensis</name>
    <dbReference type="NCBI Taxonomy" id="2984131"/>
    <lineage>
        <taxon>Bacteria</taxon>
        <taxon>Pseudomonadati</taxon>
        <taxon>Thermodesulfobacteriota</taxon>
        <taxon>Desulfobulbia</taxon>
        <taxon>Desulfobulbales</taxon>
        <taxon>Thiovibrionaceae</taxon>
        <taxon>Thiovibrio</taxon>
    </lineage>
</organism>
<dbReference type="PANTHER" id="PTHR46111:SF1">
    <property type="entry name" value="RIBOSOMAL RNA SMALL SUBUNIT METHYLTRANSFERASE I"/>
    <property type="match status" value="1"/>
</dbReference>
<reference evidence="8" key="2">
    <citation type="submission" date="2022-10" db="EMBL/GenBank/DDBJ databases">
        <authorList>
            <person name="Aronson H.S."/>
        </authorList>
    </citation>
    <scope>NUCLEOTIDE SEQUENCE</scope>
    <source>
        <strain evidence="8">RS19-109</strain>
    </source>
</reference>
<comment type="caution">
    <text evidence="8">The sequence shown here is derived from an EMBL/GenBank/DDBJ whole genome shotgun (WGS) entry which is preliminary data.</text>
</comment>
<evidence type="ECO:0000256" key="4">
    <source>
        <dbReference type="ARBA" id="ARBA00022679"/>
    </source>
</evidence>
<dbReference type="EC" id="2.1.1.198" evidence="6"/>